<dbReference type="Gene3D" id="3.10.20.590">
    <property type="match status" value="1"/>
</dbReference>
<keyword evidence="4 9" id="KW-0547">Nucleotide-binding</keyword>
<gene>
    <name evidence="9" type="primary">leuS</name>
    <name evidence="15" type="ordered locus">Desac_1741</name>
</gene>
<feature type="domain" description="Methionyl/Valyl/Leucyl/Isoleucyl-tRNA synthetase anticodon-binding" evidence="12">
    <location>
        <begin position="667"/>
        <end position="795"/>
    </location>
</feature>
<keyword evidence="5 9" id="KW-0067">ATP-binding</keyword>
<feature type="binding site" evidence="9">
    <location>
        <position position="585"/>
    </location>
    <ligand>
        <name>ATP</name>
        <dbReference type="ChEBI" id="CHEBI:30616"/>
    </ligand>
</feature>
<reference evidence="15 16" key="1">
    <citation type="journal article" date="2011" name="Stand. Genomic Sci.">
        <title>Complete genome sequence of the acetate-degrading sulfate reducer Desulfobacca acetoxidans type strain (ASRB2).</title>
        <authorList>
            <person name="Goker M."/>
            <person name="Teshima H."/>
            <person name="Lapidus A."/>
            <person name="Nolan M."/>
            <person name="Lucas S."/>
            <person name="Hammon N."/>
            <person name="Deshpande S."/>
            <person name="Cheng J.F."/>
            <person name="Tapia R."/>
            <person name="Han C."/>
            <person name="Goodwin L."/>
            <person name="Pitluck S."/>
            <person name="Huntemann M."/>
            <person name="Liolios K."/>
            <person name="Ivanova N."/>
            <person name="Pagani I."/>
            <person name="Mavromatis K."/>
            <person name="Ovchinikova G."/>
            <person name="Pati A."/>
            <person name="Chen A."/>
            <person name="Palaniappan K."/>
            <person name="Land M."/>
            <person name="Hauser L."/>
            <person name="Brambilla E.M."/>
            <person name="Rohde M."/>
            <person name="Spring S."/>
            <person name="Detter J.C."/>
            <person name="Woyke T."/>
            <person name="Bristow J."/>
            <person name="Eisen J.A."/>
            <person name="Markowitz V."/>
            <person name="Hugenholtz P."/>
            <person name="Kyrpides N.C."/>
            <person name="Klenk H.P."/>
        </authorList>
    </citation>
    <scope>NUCLEOTIDE SEQUENCE [LARGE SCALE GENOMIC DNA]</scope>
    <source>
        <strain evidence="16">ATCC 700848 / DSM 11109 / ASRB2</strain>
    </source>
</reference>
<evidence type="ECO:0000259" key="12">
    <source>
        <dbReference type="Pfam" id="PF08264"/>
    </source>
</evidence>
<evidence type="ECO:0000259" key="13">
    <source>
        <dbReference type="Pfam" id="PF09334"/>
    </source>
</evidence>
<dbReference type="STRING" id="880072.Desac_1741"/>
<dbReference type="eggNOG" id="COG0495">
    <property type="taxonomic scope" value="Bacteria"/>
</dbReference>
<dbReference type="PRINTS" id="PR00985">
    <property type="entry name" value="TRNASYNTHLEU"/>
</dbReference>
<dbReference type="InterPro" id="IPR002302">
    <property type="entry name" value="Leu-tRNA-ligase"/>
</dbReference>
<evidence type="ECO:0000256" key="3">
    <source>
        <dbReference type="ARBA" id="ARBA00022598"/>
    </source>
</evidence>
<dbReference type="InterPro" id="IPR009080">
    <property type="entry name" value="tRNAsynth_Ia_anticodon-bd"/>
</dbReference>
<dbReference type="OrthoDB" id="9810365at2"/>
<dbReference type="PANTHER" id="PTHR43740:SF2">
    <property type="entry name" value="LEUCINE--TRNA LIGASE, MITOCHONDRIAL"/>
    <property type="match status" value="1"/>
</dbReference>
<dbReference type="GO" id="GO:0006429">
    <property type="term" value="P:leucyl-tRNA aminoacylation"/>
    <property type="evidence" value="ECO:0007669"/>
    <property type="project" value="UniProtKB-UniRule"/>
</dbReference>
<dbReference type="GO" id="GO:0002161">
    <property type="term" value="F:aminoacyl-tRNA deacylase activity"/>
    <property type="evidence" value="ECO:0007669"/>
    <property type="project" value="InterPro"/>
</dbReference>
<dbReference type="Pfam" id="PF08264">
    <property type="entry name" value="Anticodon_1"/>
    <property type="match status" value="1"/>
</dbReference>
<feature type="domain" description="Methionyl/Leucyl tRNA synthetase" evidence="13">
    <location>
        <begin position="37"/>
        <end position="181"/>
    </location>
</feature>
<dbReference type="AlphaFoldDB" id="F2ND07"/>
<feature type="short sequence motif" description="'HIGH' region" evidence="9">
    <location>
        <begin position="42"/>
        <end position="52"/>
    </location>
</feature>
<comment type="similarity">
    <text evidence="1 9 10">Belongs to the class-I aminoacyl-tRNA synthetase family.</text>
</comment>
<evidence type="ECO:0000259" key="14">
    <source>
        <dbReference type="Pfam" id="PF13603"/>
    </source>
</evidence>
<feature type="domain" description="Leucyl-tRNA synthetase editing" evidence="14">
    <location>
        <begin position="221"/>
        <end position="408"/>
    </location>
</feature>
<dbReference type="InterPro" id="IPR001412">
    <property type="entry name" value="aa-tRNA-synth_I_CS"/>
</dbReference>
<evidence type="ECO:0000256" key="2">
    <source>
        <dbReference type="ARBA" id="ARBA00022490"/>
    </source>
</evidence>
<dbReference type="InterPro" id="IPR014729">
    <property type="entry name" value="Rossmann-like_a/b/a_fold"/>
</dbReference>
<dbReference type="SUPFAM" id="SSF50677">
    <property type="entry name" value="ValRS/IleRS/LeuRS editing domain"/>
    <property type="match status" value="1"/>
</dbReference>
<reference evidence="16" key="2">
    <citation type="submission" date="2011-03" db="EMBL/GenBank/DDBJ databases">
        <title>The complete genome of Desulfobacca acetoxidans DSM 11109.</title>
        <authorList>
            <consortium name="US DOE Joint Genome Institute (JGI-PGF)"/>
            <person name="Lucas S."/>
            <person name="Copeland A."/>
            <person name="Lapidus A."/>
            <person name="Bruce D."/>
            <person name="Goodwin L."/>
            <person name="Pitluck S."/>
            <person name="Peters L."/>
            <person name="Kyrpides N."/>
            <person name="Mavromatis K."/>
            <person name="Ivanova N."/>
            <person name="Ovchinnikova G."/>
            <person name="Teshima H."/>
            <person name="Detter J.C."/>
            <person name="Han C."/>
            <person name="Land M."/>
            <person name="Hauser L."/>
            <person name="Markowitz V."/>
            <person name="Cheng J.-F."/>
            <person name="Hugenholtz P."/>
            <person name="Woyke T."/>
            <person name="Wu D."/>
            <person name="Spring S."/>
            <person name="Schueler E."/>
            <person name="Brambilla E."/>
            <person name="Klenk H.-P."/>
            <person name="Eisen J.A."/>
        </authorList>
    </citation>
    <scope>NUCLEOTIDE SEQUENCE [LARGE SCALE GENOMIC DNA]</scope>
    <source>
        <strain evidence="16">ATCC 700848 / DSM 11109 / ASRB2</strain>
    </source>
</reference>
<keyword evidence="2 9" id="KW-0963">Cytoplasm</keyword>
<evidence type="ECO:0000256" key="7">
    <source>
        <dbReference type="ARBA" id="ARBA00023146"/>
    </source>
</evidence>
<dbReference type="SUPFAM" id="SSF47323">
    <property type="entry name" value="Anticodon-binding domain of a subclass of class I aminoacyl-tRNA synthetases"/>
    <property type="match status" value="1"/>
</dbReference>
<keyword evidence="3 9" id="KW-0436">Ligase</keyword>
<dbReference type="GO" id="GO:0005524">
    <property type="term" value="F:ATP binding"/>
    <property type="evidence" value="ECO:0007669"/>
    <property type="project" value="UniProtKB-UniRule"/>
</dbReference>
<dbReference type="PANTHER" id="PTHR43740">
    <property type="entry name" value="LEUCYL-TRNA SYNTHETASE"/>
    <property type="match status" value="1"/>
</dbReference>
<dbReference type="HOGENOM" id="CLU_004427_0_0_7"/>
<accession>F2ND07</accession>
<dbReference type="EC" id="6.1.1.4" evidence="9"/>
<evidence type="ECO:0000313" key="16">
    <source>
        <dbReference type="Proteomes" id="UP000000483"/>
    </source>
</evidence>
<keyword evidence="16" id="KW-1185">Reference proteome</keyword>
<keyword evidence="6 9" id="KW-0648">Protein biosynthesis</keyword>
<dbReference type="FunFam" id="3.40.50.620:FF:000003">
    <property type="entry name" value="Leucine--tRNA ligase"/>
    <property type="match status" value="1"/>
</dbReference>
<dbReference type="Proteomes" id="UP000000483">
    <property type="component" value="Chromosome"/>
</dbReference>
<evidence type="ECO:0000256" key="4">
    <source>
        <dbReference type="ARBA" id="ARBA00022741"/>
    </source>
</evidence>
<dbReference type="SUPFAM" id="SSF52374">
    <property type="entry name" value="Nucleotidylyl transferase"/>
    <property type="match status" value="1"/>
</dbReference>
<dbReference type="GO" id="GO:0004823">
    <property type="term" value="F:leucine-tRNA ligase activity"/>
    <property type="evidence" value="ECO:0007669"/>
    <property type="project" value="UniProtKB-UniRule"/>
</dbReference>
<evidence type="ECO:0000256" key="5">
    <source>
        <dbReference type="ARBA" id="ARBA00022840"/>
    </source>
</evidence>
<evidence type="ECO:0000256" key="6">
    <source>
        <dbReference type="ARBA" id="ARBA00022917"/>
    </source>
</evidence>
<evidence type="ECO:0000256" key="1">
    <source>
        <dbReference type="ARBA" id="ARBA00005594"/>
    </source>
</evidence>
<name>F2ND07_DESAR</name>
<dbReference type="Pfam" id="PF00133">
    <property type="entry name" value="tRNA-synt_1"/>
    <property type="match status" value="1"/>
</dbReference>
<dbReference type="EMBL" id="CP002629">
    <property type="protein sequence ID" value="AEB09581.1"/>
    <property type="molecule type" value="Genomic_DNA"/>
</dbReference>
<dbReference type="InterPro" id="IPR015413">
    <property type="entry name" value="Methionyl/Leucyl_tRNA_Synth"/>
</dbReference>
<evidence type="ECO:0000256" key="8">
    <source>
        <dbReference type="ARBA" id="ARBA00047469"/>
    </source>
</evidence>
<dbReference type="FunFam" id="1.10.730.10:FF:000011">
    <property type="entry name" value="Leucine--tRNA ligase chloroplastic/mitochondrial"/>
    <property type="match status" value="1"/>
</dbReference>
<proteinExistence type="inferred from homology"/>
<sequence length="832" mass="94936">METRYNPAVIEAKWQQYWEEQDLFRVTELSDKSKYYVLEMFPYPSGRIHMGHVRNYTIGDVVARYKHMQGFNILHPMGWDAFGMPAENAALAHGVHPAAWTYENIDYMRRQLKSLGYSYDWSRELATCDPDYYRWEQSVFIEMFRRGLAYKKLSPVNWCDHCQTVLANEQVEDGACWRCHQPVALRELEQWFFKITDYVEELLEYCDRLPGWPERVLTMQRNWIGKSHGAQIEFAIESLDGVITVFTTRPDTLFGATFMSLAPEHPLAPRLAQGTRQEQAVQEFIQIWKQRDRSKGVVDELVKEGVFTGRYCLNPVTGWRMPIYVANFVLMEYGSGAVMAVPAHDQRDFEFARKYDLPLVVVIQPSDHTLIAENMAAAYEDPGVLVNSKQFDGLASETAKDAITAHLETLGLGRRSIHYRLKDWGISRQRYWGAPIPIIYCERCGMQTVPESDLPIRLPLDVEISGEGGSPLARLDSFAKTICPVCGGPARREVDTMDTFVESSWYFLRYACPDYQEGILDRPRVNYWMAVDQYIGGIEHAVLHLLYARFFTKVLRDLGYIQVDEPFTRLLTQGMVLMDGAKMSKSKGNVVDPNELIGTYGADTTRLFCLFAAPPEKDLEWSDQGVAGAFRFLNRIWSLVKELLESLKSAPPWRGTGAELSPELRRLRQKVHQTIHRATSDIEARFHFNTAIAALMELVNDLYKAREEPATDPSSNHLAASVWREAIEVLILILSPMAPHLAEELWHHLGHPTSVYHEPWPQAEAAAMAADARLVVIQVNGKLRSKIEVAAAASDEEIKRLALTDTRIQELLAGQQVKKVVVARRKLVNIVV</sequence>
<dbReference type="FunFam" id="3.40.50.620:FF:000056">
    <property type="entry name" value="Leucine--tRNA ligase"/>
    <property type="match status" value="1"/>
</dbReference>
<dbReference type="InterPro" id="IPR009008">
    <property type="entry name" value="Val/Leu/Ile-tRNA-synth_edit"/>
</dbReference>
<dbReference type="InterPro" id="IPR025709">
    <property type="entry name" value="Leu_tRNA-synth_edit"/>
</dbReference>
<keyword evidence="7 9" id="KW-0030">Aminoacyl-tRNA synthetase</keyword>
<dbReference type="RefSeq" id="WP_013706691.1">
    <property type="nucleotide sequence ID" value="NC_015388.1"/>
</dbReference>
<evidence type="ECO:0000256" key="9">
    <source>
        <dbReference type="HAMAP-Rule" id="MF_00049"/>
    </source>
</evidence>
<dbReference type="HAMAP" id="MF_00049_B">
    <property type="entry name" value="Leu_tRNA_synth_B"/>
    <property type="match status" value="1"/>
</dbReference>
<organism evidence="15 16">
    <name type="scientific">Desulfobacca acetoxidans (strain ATCC 700848 / DSM 11109 / ASRB2)</name>
    <dbReference type="NCBI Taxonomy" id="880072"/>
    <lineage>
        <taxon>Bacteria</taxon>
        <taxon>Pseudomonadati</taxon>
        <taxon>Thermodesulfobacteriota</taxon>
        <taxon>Desulfobaccia</taxon>
        <taxon>Desulfobaccales</taxon>
        <taxon>Desulfobaccaceae</taxon>
        <taxon>Desulfobacca</taxon>
    </lineage>
</organism>
<evidence type="ECO:0000259" key="11">
    <source>
        <dbReference type="Pfam" id="PF00133"/>
    </source>
</evidence>
<dbReference type="Pfam" id="PF13603">
    <property type="entry name" value="tRNA-synt_1_2"/>
    <property type="match status" value="1"/>
</dbReference>
<dbReference type="PROSITE" id="PS00178">
    <property type="entry name" value="AA_TRNA_LIGASE_I"/>
    <property type="match status" value="1"/>
</dbReference>
<dbReference type="Pfam" id="PF09334">
    <property type="entry name" value="tRNA-synt_1g"/>
    <property type="match status" value="1"/>
</dbReference>
<dbReference type="InterPro" id="IPR002300">
    <property type="entry name" value="aa-tRNA-synth_Ia"/>
</dbReference>
<dbReference type="Gene3D" id="3.40.50.620">
    <property type="entry name" value="HUPs"/>
    <property type="match status" value="2"/>
</dbReference>
<evidence type="ECO:0000313" key="15">
    <source>
        <dbReference type="EMBL" id="AEB09581.1"/>
    </source>
</evidence>
<comment type="catalytic activity">
    <reaction evidence="8 9">
        <text>tRNA(Leu) + L-leucine + ATP = L-leucyl-tRNA(Leu) + AMP + diphosphate</text>
        <dbReference type="Rhea" id="RHEA:11688"/>
        <dbReference type="Rhea" id="RHEA-COMP:9613"/>
        <dbReference type="Rhea" id="RHEA-COMP:9622"/>
        <dbReference type="ChEBI" id="CHEBI:30616"/>
        <dbReference type="ChEBI" id="CHEBI:33019"/>
        <dbReference type="ChEBI" id="CHEBI:57427"/>
        <dbReference type="ChEBI" id="CHEBI:78442"/>
        <dbReference type="ChEBI" id="CHEBI:78494"/>
        <dbReference type="ChEBI" id="CHEBI:456215"/>
        <dbReference type="EC" id="6.1.1.4"/>
    </reaction>
</comment>
<comment type="subcellular location">
    <subcellularLocation>
        <location evidence="9">Cytoplasm</location>
    </subcellularLocation>
</comment>
<dbReference type="InterPro" id="IPR013155">
    <property type="entry name" value="M/V/L/I-tRNA-synth_anticd-bd"/>
</dbReference>
<dbReference type="GO" id="GO:0005829">
    <property type="term" value="C:cytosol"/>
    <property type="evidence" value="ECO:0007669"/>
    <property type="project" value="TreeGrafter"/>
</dbReference>
<protein>
    <recommendedName>
        <fullName evidence="9">Leucine--tRNA ligase</fullName>
        <ecNumber evidence="9">6.1.1.4</ecNumber>
    </recommendedName>
    <alternativeName>
        <fullName evidence="9">Leucyl-tRNA synthetase</fullName>
        <shortName evidence="9">LeuRS</shortName>
    </alternativeName>
</protein>
<dbReference type="Gene3D" id="1.10.730.10">
    <property type="entry name" value="Isoleucyl-tRNA Synthetase, Domain 1"/>
    <property type="match status" value="1"/>
</dbReference>
<dbReference type="CDD" id="cd00812">
    <property type="entry name" value="LeuRS_core"/>
    <property type="match status" value="1"/>
</dbReference>
<feature type="domain" description="Aminoacyl-tRNA synthetase class Ia" evidence="11">
    <location>
        <begin position="421"/>
        <end position="622"/>
    </location>
</feature>
<feature type="short sequence motif" description="'KMSKS' region" evidence="9">
    <location>
        <begin position="582"/>
        <end position="586"/>
    </location>
</feature>
<dbReference type="NCBIfam" id="TIGR00396">
    <property type="entry name" value="leuS_bact"/>
    <property type="match status" value="1"/>
</dbReference>
<dbReference type="CDD" id="cd07958">
    <property type="entry name" value="Anticodon_Ia_Leu_BEm"/>
    <property type="match status" value="1"/>
</dbReference>
<dbReference type="KEGG" id="dao:Desac_1741"/>
<evidence type="ECO:0000256" key="10">
    <source>
        <dbReference type="RuleBase" id="RU363035"/>
    </source>
</evidence>